<evidence type="ECO:0000313" key="2">
    <source>
        <dbReference type="Proteomes" id="UP000694560"/>
    </source>
</evidence>
<organism evidence="1 2">
    <name type="scientific">Malurus cyaneus samueli</name>
    <dbReference type="NCBI Taxonomy" id="2593467"/>
    <lineage>
        <taxon>Eukaryota</taxon>
        <taxon>Metazoa</taxon>
        <taxon>Chordata</taxon>
        <taxon>Craniata</taxon>
        <taxon>Vertebrata</taxon>
        <taxon>Euteleostomi</taxon>
        <taxon>Archelosauria</taxon>
        <taxon>Archosauria</taxon>
        <taxon>Dinosauria</taxon>
        <taxon>Saurischia</taxon>
        <taxon>Theropoda</taxon>
        <taxon>Coelurosauria</taxon>
        <taxon>Aves</taxon>
        <taxon>Neognathae</taxon>
        <taxon>Neoaves</taxon>
        <taxon>Telluraves</taxon>
        <taxon>Australaves</taxon>
        <taxon>Passeriformes</taxon>
        <taxon>Meliphagoidea</taxon>
        <taxon>Maluridae</taxon>
        <taxon>Malurus</taxon>
    </lineage>
</organism>
<dbReference type="Ensembl" id="ENSMCST00000002485.1">
    <property type="protein sequence ID" value="ENSMCSP00000002430.1"/>
    <property type="gene ID" value="ENSMCSG00000001820.1"/>
</dbReference>
<accession>A0A8C5X0S1</accession>
<dbReference type="Proteomes" id="UP000694560">
    <property type="component" value="Unplaced"/>
</dbReference>
<keyword evidence="2" id="KW-1185">Reference proteome</keyword>
<name>A0A8C5X0S1_9PASS</name>
<evidence type="ECO:0000313" key="1">
    <source>
        <dbReference type="Ensembl" id="ENSMCSP00000002430.1"/>
    </source>
</evidence>
<proteinExistence type="predicted"/>
<dbReference type="OrthoDB" id="9901374at2759"/>
<protein>
    <submittedName>
        <fullName evidence="1">Uncharacterized protein</fullName>
    </submittedName>
</protein>
<dbReference type="AlphaFoldDB" id="A0A8C5X0S1"/>
<reference evidence="1" key="2">
    <citation type="submission" date="2025-09" db="UniProtKB">
        <authorList>
            <consortium name="Ensembl"/>
        </authorList>
    </citation>
    <scope>IDENTIFICATION</scope>
</reference>
<sequence>MAECSRKSFKDSLDDIKQRMREKRIQKSAKLGKPTQFFAVKAKRAICTISISSPNLLCWFGSHDVW</sequence>
<reference evidence="1" key="1">
    <citation type="submission" date="2025-08" db="UniProtKB">
        <authorList>
            <consortium name="Ensembl"/>
        </authorList>
    </citation>
    <scope>IDENTIFICATION</scope>
</reference>